<evidence type="ECO:0000256" key="1">
    <source>
        <dbReference type="ARBA" id="ARBA00004651"/>
    </source>
</evidence>
<evidence type="ECO:0000313" key="11">
    <source>
        <dbReference type="Proteomes" id="UP000183209"/>
    </source>
</evidence>
<dbReference type="InterPro" id="IPR032692">
    <property type="entry name" value="YccS_N"/>
</dbReference>
<keyword evidence="3 7" id="KW-0812">Transmembrane</keyword>
<keyword evidence="2" id="KW-1003">Cell membrane</keyword>
<feature type="transmembrane region" description="Helical" evidence="7">
    <location>
        <begin position="63"/>
        <end position="80"/>
    </location>
</feature>
<feature type="transmembrane region" description="Helical" evidence="7">
    <location>
        <begin position="518"/>
        <end position="539"/>
    </location>
</feature>
<keyword evidence="5 7" id="KW-0472">Membrane</keyword>
<evidence type="ECO:0000256" key="7">
    <source>
        <dbReference type="SAM" id="Phobius"/>
    </source>
</evidence>
<dbReference type="Pfam" id="PF13515">
    <property type="entry name" value="FUSC_2"/>
    <property type="match status" value="1"/>
</dbReference>
<gene>
    <name evidence="10" type="ORF">SAMN04487906_2313</name>
</gene>
<feature type="transmembrane region" description="Helical" evidence="7">
    <location>
        <begin position="111"/>
        <end position="129"/>
    </location>
</feature>
<dbReference type="Pfam" id="PF12805">
    <property type="entry name" value="FUSC-like"/>
    <property type="match status" value="1"/>
</dbReference>
<feature type="domain" description="Integral membrane protein YccS N-terminal" evidence="8">
    <location>
        <begin position="74"/>
        <end position="342"/>
    </location>
</feature>
<protein>
    <submittedName>
        <fullName evidence="10">Uncharacterized membrane protein YccC</fullName>
    </submittedName>
</protein>
<dbReference type="OrthoDB" id="8670769at2"/>
<dbReference type="EMBL" id="FPAG01000006">
    <property type="protein sequence ID" value="SFS95417.1"/>
    <property type="molecule type" value="Genomic_DNA"/>
</dbReference>
<feature type="transmembrane region" description="Helical" evidence="7">
    <location>
        <begin position="135"/>
        <end position="159"/>
    </location>
</feature>
<proteinExistence type="inferred from homology"/>
<name>A0A1I6U2A8_9FLAO</name>
<comment type="similarity">
    <text evidence="6">Belongs to the YccS/YhfK family.</text>
</comment>
<dbReference type="PANTHER" id="PTHR30509">
    <property type="entry name" value="P-HYDROXYBENZOIC ACID EFFLUX PUMP SUBUNIT-RELATED"/>
    <property type="match status" value="1"/>
</dbReference>
<dbReference type="GO" id="GO:0005886">
    <property type="term" value="C:plasma membrane"/>
    <property type="evidence" value="ECO:0007669"/>
    <property type="project" value="UniProtKB-SubCell"/>
</dbReference>
<evidence type="ECO:0000259" key="8">
    <source>
        <dbReference type="Pfam" id="PF12805"/>
    </source>
</evidence>
<feature type="transmembrane region" description="Helical" evidence="7">
    <location>
        <begin position="86"/>
        <end position="104"/>
    </location>
</feature>
<evidence type="ECO:0000256" key="3">
    <source>
        <dbReference type="ARBA" id="ARBA00022692"/>
    </source>
</evidence>
<feature type="domain" description="Integral membrane bound transporter" evidence="9">
    <location>
        <begin position="409"/>
        <end position="530"/>
    </location>
</feature>
<evidence type="ECO:0000259" key="9">
    <source>
        <dbReference type="Pfam" id="PF13515"/>
    </source>
</evidence>
<organism evidence="10 11">
    <name type="scientific">Zhouia amylolytica</name>
    <dbReference type="NCBI Taxonomy" id="376730"/>
    <lineage>
        <taxon>Bacteria</taxon>
        <taxon>Pseudomonadati</taxon>
        <taxon>Bacteroidota</taxon>
        <taxon>Flavobacteriia</taxon>
        <taxon>Flavobacteriales</taxon>
        <taxon>Flavobacteriaceae</taxon>
        <taxon>Zhouia</taxon>
    </lineage>
</organism>
<feature type="transmembrane region" description="Helical" evidence="7">
    <location>
        <begin position="450"/>
        <end position="476"/>
    </location>
</feature>
<feature type="transmembrane region" description="Helical" evidence="7">
    <location>
        <begin position="398"/>
        <end position="415"/>
    </location>
</feature>
<evidence type="ECO:0000256" key="4">
    <source>
        <dbReference type="ARBA" id="ARBA00022989"/>
    </source>
</evidence>
<evidence type="ECO:0000256" key="6">
    <source>
        <dbReference type="ARBA" id="ARBA00043993"/>
    </source>
</evidence>
<dbReference type="PANTHER" id="PTHR30509:SF9">
    <property type="entry name" value="MULTIDRUG RESISTANCE PROTEIN MDTO"/>
    <property type="match status" value="1"/>
</dbReference>
<dbReference type="RefSeq" id="WP_074978939.1">
    <property type="nucleotide sequence ID" value="NZ_FPAG01000006.1"/>
</dbReference>
<dbReference type="InterPro" id="IPR049453">
    <property type="entry name" value="Memb_transporter_dom"/>
</dbReference>
<feature type="transmembrane region" description="Helical" evidence="7">
    <location>
        <begin position="12"/>
        <end position="33"/>
    </location>
</feature>
<evidence type="ECO:0000256" key="2">
    <source>
        <dbReference type="ARBA" id="ARBA00022475"/>
    </source>
</evidence>
<comment type="subcellular location">
    <subcellularLocation>
        <location evidence="1">Cell membrane</location>
        <topology evidence="1">Multi-pass membrane protein</topology>
    </subcellularLocation>
</comment>
<dbReference type="AlphaFoldDB" id="A0A1I6U2A8"/>
<feature type="transmembrane region" description="Helical" evidence="7">
    <location>
        <begin position="488"/>
        <end position="506"/>
    </location>
</feature>
<reference evidence="10 11" key="1">
    <citation type="submission" date="2016-10" db="EMBL/GenBank/DDBJ databases">
        <authorList>
            <person name="de Groot N.N."/>
        </authorList>
    </citation>
    <scope>NUCLEOTIDE SEQUENCE [LARGE SCALE GENOMIC DNA]</scope>
    <source>
        <strain evidence="10 11">CGMCC 1.6114</strain>
    </source>
</reference>
<evidence type="ECO:0000256" key="5">
    <source>
        <dbReference type="ARBA" id="ARBA00023136"/>
    </source>
</evidence>
<dbReference type="Proteomes" id="UP000183209">
    <property type="component" value="Unassembled WGS sequence"/>
</dbReference>
<accession>A0A1I6U2A8</accession>
<keyword evidence="4 7" id="KW-1133">Transmembrane helix</keyword>
<sequence length="739" mass="83467">MLKEVTQFFKSFQFAKGLLITLAAVTAIAISYFAGKIEMGASLAFGVLLTSVPDIPGNTKHKLYGVLAAIIFAVINIILINLTYQNYILISITLLVLVFFYAYISVYGFRASLVSLSGLLAIAISMAHLRTGHDIILHAGVTALGGLWYLLLSTAYSLINPTQFSMQLLSEVMRLTADYLNTRAELILVDDSERKELLKKLFQLQTELNEKHESLRSVLLNARIKSGSTNYIKKQLMVFIELIDMLELAIANPMNYKTIDKNFKKDNKNIIKSFAAISQNIAIELEILSVKISKKNGSIRGADLDTLLATAHNDIENYKASVDVEQNRDKILLLRNLYDYIEQQAEKIKNIKRVLTITLKQTEKEQKSPNKKLLTPQDYSINTLKENLSFKSPIFKHSLRLTITVLAGFLIGSLFSIQNAYWIILTIIVIMRPNYGLTKERSKQRIAGTLIGGLIAVAIIVLTQNIYVYIAIILVSMTMGFSFIQQNYKASATFITLNIVFVYALLQPNAFEVIQYRIIDTLIGAGLAIVANYTLWPAWEFYYHNDLLIKSIESNINYLKEVKSLYNNKEGKSTSYVISRKEAFLAIGNLMATFQRMAQEPKSKQKNFMVLYEAVVIQHTFLSSTAAIGTYIQNHHTSSASNDFNDYIDEIIKILNESIQLLKGNHIATSDSLKHREAINQIKSHYAELIKKRQEEISLGNLVITEETRSRLKEAHLVIDLLQYLFSLSEKLKKLVGTN</sequence>
<evidence type="ECO:0000313" key="10">
    <source>
        <dbReference type="EMBL" id="SFS95417.1"/>
    </source>
</evidence>